<dbReference type="CDD" id="cd06261">
    <property type="entry name" value="TM_PBP2"/>
    <property type="match status" value="1"/>
</dbReference>
<organism evidence="9 10">
    <name type="scientific">Ruminiclostridium cellobioparum subsp. termitidis CT1112</name>
    <dbReference type="NCBI Taxonomy" id="1195236"/>
    <lineage>
        <taxon>Bacteria</taxon>
        <taxon>Bacillati</taxon>
        <taxon>Bacillota</taxon>
        <taxon>Clostridia</taxon>
        <taxon>Eubacteriales</taxon>
        <taxon>Oscillospiraceae</taxon>
        <taxon>Ruminiclostridium</taxon>
    </lineage>
</organism>
<feature type="transmembrane region" description="Helical" evidence="7">
    <location>
        <begin position="281"/>
        <end position="300"/>
    </location>
</feature>
<dbReference type="InterPro" id="IPR051393">
    <property type="entry name" value="ABC_transporter_permease"/>
</dbReference>
<dbReference type="InterPro" id="IPR000515">
    <property type="entry name" value="MetI-like"/>
</dbReference>
<dbReference type="eggNOG" id="COG1175">
    <property type="taxonomic scope" value="Bacteria"/>
</dbReference>
<evidence type="ECO:0000313" key="9">
    <source>
        <dbReference type="EMBL" id="EMS70292.1"/>
    </source>
</evidence>
<evidence type="ECO:0000256" key="4">
    <source>
        <dbReference type="ARBA" id="ARBA00022692"/>
    </source>
</evidence>
<dbReference type="InterPro" id="IPR035906">
    <property type="entry name" value="MetI-like_sf"/>
</dbReference>
<comment type="subcellular location">
    <subcellularLocation>
        <location evidence="1 7">Cell membrane</location>
        <topology evidence="1 7">Multi-pass membrane protein</topology>
    </subcellularLocation>
</comment>
<dbReference type="RefSeq" id="WP_004628930.1">
    <property type="nucleotide sequence ID" value="NZ_AORV01000058.1"/>
</dbReference>
<keyword evidence="6 7" id="KW-0472">Membrane</keyword>
<dbReference type="Pfam" id="PF00528">
    <property type="entry name" value="BPD_transp_1"/>
    <property type="match status" value="1"/>
</dbReference>
<protein>
    <submittedName>
        <fullName evidence="9">ABC transporter, permease protein</fullName>
    </submittedName>
</protein>
<feature type="transmembrane region" description="Helical" evidence="7">
    <location>
        <begin position="230"/>
        <end position="250"/>
    </location>
</feature>
<evidence type="ECO:0000256" key="7">
    <source>
        <dbReference type="RuleBase" id="RU363032"/>
    </source>
</evidence>
<dbReference type="PANTHER" id="PTHR30193">
    <property type="entry name" value="ABC TRANSPORTER PERMEASE PROTEIN"/>
    <property type="match status" value="1"/>
</dbReference>
<evidence type="ECO:0000259" key="8">
    <source>
        <dbReference type="PROSITE" id="PS50928"/>
    </source>
</evidence>
<keyword evidence="5 7" id="KW-1133">Transmembrane helix</keyword>
<dbReference type="GO" id="GO:0055085">
    <property type="term" value="P:transmembrane transport"/>
    <property type="evidence" value="ECO:0007669"/>
    <property type="project" value="InterPro"/>
</dbReference>
<reference evidence="9 10" key="1">
    <citation type="journal article" date="2013" name="Genome Announc.">
        <title>Draft Genome Sequence of the Cellulolytic, Mesophilic, Anaerobic Bacterium Clostridium termitidis Strain CT1112 (DSM 5398).</title>
        <authorList>
            <person name="Lal S."/>
            <person name="Ramachandran U."/>
            <person name="Zhang X."/>
            <person name="Munir R."/>
            <person name="Sparling R."/>
            <person name="Levin D.B."/>
        </authorList>
    </citation>
    <scope>NUCLEOTIDE SEQUENCE [LARGE SCALE GENOMIC DNA]</scope>
    <source>
        <strain evidence="9 10">CT1112</strain>
    </source>
</reference>
<feature type="transmembrane region" description="Helical" evidence="7">
    <location>
        <begin position="87"/>
        <end position="108"/>
    </location>
</feature>
<dbReference type="PATRIC" id="fig|1195236.3.peg.4291"/>
<feature type="domain" description="ABC transmembrane type-1" evidence="8">
    <location>
        <begin position="83"/>
        <end position="299"/>
    </location>
</feature>
<evidence type="ECO:0000256" key="2">
    <source>
        <dbReference type="ARBA" id="ARBA00022448"/>
    </source>
</evidence>
<evidence type="ECO:0000256" key="1">
    <source>
        <dbReference type="ARBA" id="ARBA00004651"/>
    </source>
</evidence>
<keyword evidence="3" id="KW-1003">Cell membrane</keyword>
<evidence type="ECO:0000256" key="3">
    <source>
        <dbReference type="ARBA" id="ARBA00022475"/>
    </source>
</evidence>
<keyword evidence="10" id="KW-1185">Reference proteome</keyword>
<dbReference type="Proteomes" id="UP000014155">
    <property type="component" value="Unassembled WGS sequence"/>
</dbReference>
<feature type="transmembrane region" description="Helical" evidence="7">
    <location>
        <begin position="120"/>
        <end position="143"/>
    </location>
</feature>
<dbReference type="GO" id="GO:0005886">
    <property type="term" value="C:plasma membrane"/>
    <property type="evidence" value="ECO:0007669"/>
    <property type="project" value="UniProtKB-SubCell"/>
</dbReference>
<dbReference type="SUPFAM" id="SSF161098">
    <property type="entry name" value="MetI-like"/>
    <property type="match status" value="1"/>
</dbReference>
<feature type="transmembrane region" description="Helical" evidence="7">
    <location>
        <begin position="26"/>
        <end position="52"/>
    </location>
</feature>
<evidence type="ECO:0000313" key="10">
    <source>
        <dbReference type="Proteomes" id="UP000014155"/>
    </source>
</evidence>
<accession>S0FGN4</accession>
<comment type="similarity">
    <text evidence="7">Belongs to the binding-protein-dependent transport system permease family.</text>
</comment>
<keyword evidence="2 7" id="KW-0813">Transport</keyword>
<proteinExistence type="inferred from homology"/>
<evidence type="ECO:0000256" key="6">
    <source>
        <dbReference type="ARBA" id="ARBA00023136"/>
    </source>
</evidence>
<comment type="caution">
    <text evidence="9">The sequence shown here is derived from an EMBL/GenBank/DDBJ whole genome shotgun (WGS) entry which is preliminary data.</text>
</comment>
<evidence type="ECO:0000256" key="5">
    <source>
        <dbReference type="ARBA" id="ARBA00022989"/>
    </source>
</evidence>
<gene>
    <name evidence="9" type="ORF">CTER_4076</name>
</gene>
<dbReference type="PANTHER" id="PTHR30193:SF41">
    <property type="entry name" value="DIACETYLCHITOBIOSE UPTAKE SYSTEM PERMEASE PROTEIN NGCF"/>
    <property type="match status" value="1"/>
</dbReference>
<keyword evidence="4 7" id="KW-0812">Transmembrane</keyword>
<dbReference type="Gene3D" id="1.10.3720.10">
    <property type="entry name" value="MetI-like"/>
    <property type="match status" value="1"/>
</dbReference>
<dbReference type="EMBL" id="AORV01000058">
    <property type="protein sequence ID" value="EMS70292.1"/>
    <property type="molecule type" value="Genomic_DNA"/>
</dbReference>
<dbReference type="AlphaFoldDB" id="S0FGN4"/>
<name>S0FGN4_RUMCE</name>
<dbReference type="PROSITE" id="PS50928">
    <property type="entry name" value="ABC_TM1"/>
    <property type="match status" value="1"/>
</dbReference>
<dbReference type="STRING" id="1195236.CTER_4076"/>
<feature type="transmembrane region" description="Helical" evidence="7">
    <location>
        <begin position="176"/>
        <end position="197"/>
    </location>
</feature>
<sequence length="307" mass="34451">MITNSSIANKSKKSTLQSAKKKLSPYVYLSPTIILMTVLMLIPIVMVILYSFKDNVIMNKNPVFAGIKHYVDIIKDGTFHQAIYNTLYFTVMSVIFHFVLGLSFAMLLNTKVLKPATKSLFRVIYVLPWVFTATIIAILWRLMLNPNGIINYMLTTANIVSNKIEWLSSTQFALHALTYINIWSGYPFFMISLLAGLQGIPAELYEAATIDGANTVQSFRYVTVAKLKPIIVSMAMLDFIWTVQQFPLVWMTTGGGPIHATEMLSTYTYKLAFSSYNFSQASASAVIVLILSMCMALFYVKNQKAGD</sequence>